<keyword evidence="6" id="KW-0926">Vacuole</keyword>
<name>A0A9N8V1L3_9GLOM</name>
<evidence type="ECO:0000256" key="6">
    <source>
        <dbReference type="RuleBase" id="RU367075"/>
    </source>
</evidence>
<feature type="coiled-coil region" evidence="7">
    <location>
        <begin position="634"/>
        <end position="661"/>
    </location>
</feature>
<dbReference type="GO" id="GO:1903599">
    <property type="term" value="P:positive regulation of autophagy of mitochondrion"/>
    <property type="evidence" value="ECO:0007669"/>
    <property type="project" value="UniProtKB-UniRule"/>
</dbReference>
<dbReference type="GO" id="GO:0005774">
    <property type="term" value="C:vacuolar membrane"/>
    <property type="evidence" value="ECO:0007669"/>
    <property type="project" value="UniProtKB-SubCell"/>
</dbReference>
<feature type="compositionally biased region" description="Polar residues" evidence="8">
    <location>
        <begin position="1483"/>
        <end position="1508"/>
    </location>
</feature>
<feature type="region of interest" description="Disordered" evidence="8">
    <location>
        <begin position="534"/>
        <end position="554"/>
    </location>
</feature>
<keyword evidence="4 6" id="KW-0072">Autophagy</keyword>
<proteinExistence type="inferred from homology"/>
<feature type="coiled-coil region" evidence="7">
    <location>
        <begin position="1144"/>
        <end position="1171"/>
    </location>
</feature>
<dbReference type="InterPro" id="IPR019460">
    <property type="entry name" value="Atg11_C"/>
</dbReference>
<evidence type="ECO:0000256" key="5">
    <source>
        <dbReference type="ARBA" id="ARBA00023054"/>
    </source>
</evidence>
<comment type="similarity">
    <text evidence="1 6">Belongs to the ATG11 family.</text>
</comment>
<feature type="region of interest" description="Disordered" evidence="8">
    <location>
        <begin position="1415"/>
        <end position="1452"/>
    </location>
</feature>
<dbReference type="GO" id="GO:0034727">
    <property type="term" value="P:piecemeal microautophagy of the nucleus"/>
    <property type="evidence" value="ECO:0007669"/>
    <property type="project" value="TreeGrafter"/>
</dbReference>
<dbReference type="EMBL" id="CAJVPL010000022">
    <property type="protein sequence ID" value="CAG8434949.1"/>
    <property type="molecule type" value="Genomic_DNA"/>
</dbReference>
<keyword evidence="3 6" id="KW-0653">Protein transport</keyword>
<evidence type="ECO:0000259" key="10">
    <source>
        <dbReference type="Pfam" id="PF10377"/>
    </source>
</evidence>
<comment type="subunit">
    <text evidence="6">Homodimer.</text>
</comment>
<evidence type="ECO:0000256" key="3">
    <source>
        <dbReference type="ARBA" id="ARBA00022927"/>
    </source>
</evidence>
<comment type="subcellular location">
    <subcellularLocation>
        <location evidence="6">Preautophagosomal structure membrane</location>
        <topology evidence="6">Peripheral membrane protein</topology>
    </subcellularLocation>
    <subcellularLocation>
        <location evidence="6">Vacuole membrane</location>
        <topology evidence="6">Peripheral membrane protein</topology>
    </subcellularLocation>
    <text evidence="6">During pexophagy, accumulates in the vacuolar membrane region, where the peroxisomes contact the vacuole.</text>
</comment>
<evidence type="ECO:0000256" key="2">
    <source>
        <dbReference type="ARBA" id="ARBA00022448"/>
    </source>
</evidence>
<dbReference type="Pfam" id="PF04108">
    <property type="entry name" value="ATG17_like"/>
    <property type="match status" value="1"/>
</dbReference>
<feature type="region of interest" description="Disordered" evidence="8">
    <location>
        <begin position="1468"/>
        <end position="1523"/>
    </location>
</feature>
<dbReference type="GO" id="GO:0000045">
    <property type="term" value="P:autophagosome assembly"/>
    <property type="evidence" value="ECO:0007669"/>
    <property type="project" value="UniProtKB-UniRule"/>
</dbReference>
<feature type="domain" description="Autophagy-related protein 11 C-terminal" evidence="10">
    <location>
        <begin position="1290"/>
        <end position="1410"/>
    </location>
</feature>
<dbReference type="OrthoDB" id="447953at2759"/>
<accession>A0A9N8V1L3</accession>
<feature type="region of interest" description="Disordered" evidence="8">
    <location>
        <begin position="589"/>
        <end position="623"/>
    </location>
</feature>
<keyword evidence="6" id="KW-0472">Membrane</keyword>
<dbReference type="GO" id="GO:0061709">
    <property type="term" value="P:reticulophagy"/>
    <property type="evidence" value="ECO:0007669"/>
    <property type="project" value="TreeGrafter"/>
</dbReference>
<dbReference type="GO" id="GO:0015031">
    <property type="term" value="P:protein transport"/>
    <property type="evidence" value="ECO:0007669"/>
    <property type="project" value="UniProtKB-KW"/>
</dbReference>
<comment type="function">
    <text evidence="6">Involved in cytoplasm to vacuole transport (Cvt), pexophagy, mitophagy and nucleophagy. Recruits mitochondria for their selective degradation via autophagy (mitophagy) during starvation. Works as scaffold proteins that recruit ATG proteins to the pre-autophagosome (PAS), the site of vesicle/autophagosome formation. Required for the Cvt vesicles completion.</text>
</comment>
<dbReference type="GO" id="GO:0034045">
    <property type="term" value="C:phagophore assembly site membrane"/>
    <property type="evidence" value="ECO:0007669"/>
    <property type="project" value="UniProtKB-SubCell"/>
</dbReference>
<feature type="compositionally biased region" description="Polar residues" evidence="8">
    <location>
        <begin position="613"/>
        <end position="623"/>
    </location>
</feature>
<evidence type="ECO:0000256" key="4">
    <source>
        <dbReference type="ARBA" id="ARBA00023006"/>
    </source>
</evidence>
<gene>
    <name evidence="11" type="ORF">AGERDE_LOCUS443</name>
</gene>
<evidence type="ECO:0000313" key="11">
    <source>
        <dbReference type="EMBL" id="CAG8434949.1"/>
    </source>
</evidence>
<feature type="compositionally biased region" description="Basic and acidic residues" evidence="8">
    <location>
        <begin position="1427"/>
        <end position="1436"/>
    </location>
</feature>
<comment type="caution">
    <text evidence="11">The sequence shown here is derived from an EMBL/GenBank/DDBJ whole genome shotgun (WGS) entry which is preliminary data.</text>
</comment>
<dbReference type="GO" id="GO:0019901">
    <property type="term" value="F:protein kinase binding"/>
    <property type="evidence" value="ECO:0007669"/>
    <property type="project" value="TreeGrafter"/>
</dbReference>
<evidence type="ECO:0000256" key="7">
    <source>
        <dbReference type="SAM" id="Coils"/>
    </source>
</evidence>
<protein>
    <recommendedName>
        <fullName evidence="6">Autophagy-related protein 11</fullName>
    </recommendedName>
</protein>
<sequence>MKLFRAETGKRLAVRKSIDGLDTLKAELETISGIPRASQILMTSFGMELVPDMMAEATQAEGKDEYIIFLFNRELLDASVKNVDSLSENPILETPVIASAAAAARKNPTKLRRTWENVNLTEECGEYIKLFQALQAQGQSYVRSAGTHAEICERFYQEQRVQLMALGVAMTNLNSHSRSIAEAHQDFYTYAVKEISKNDQIIKSVPENFELMRRITIHPELLRLLRKDSKLTQQPPYVLINFVDVDELSALAKKGREVFEHLSKQVSDLDQNVRLVQEGTENLQKKSFNGHFPSMETQLTKVRELFESIKKFSETLERDLERVKSKVANLLNPSSSNNDTNVSSAAIKTIEAFEQLASIHARDYIPDMEKRDQNIREQVKIFTRWKNTFTVTLISSLQEISKLESSLARIPNTLSELVTQIREQDYKRLWDVHQIPLAYGMTIVEIVRRKEYTKLLLEKSHVVAEVMAHFRELEQKRRDVYRLELKKHVPFNLPALDENPPSCEISMPNIRDDQLPEFSREDIQAFLDLISQMSSPHTNQRPISQQTKSVRQSQASEDPYLALQNTLIKSFGQLEGMNADFQRIVEKRSRTPTSLSPTMQLSSVGRREKRNNRQNMSENDASFDYNNSNFDLLLMEKTKQLEGAEEKLKAYESRIKSLENLLQTNYKASKFTTLLPNPDPSQEKAFTTTQELSNLKSTHAGVLKEKDILERKTKDIEAHFREMESQYGQLTKDKGELEARYNGSVKEKETLQNRVFDLEKNQQEMAGLLEELKKEKEALSRRAIEMEQRSQNLEASLTEVCKDKQNLENIYFDTLREKDAIEKQKEELEKRCQDVSKENNTNRNTFQELESYIEELKDFESKSSSEIASLKKVIEENEKYNEEAKQTEASLREKIHSLEIDFAQTERMCDLHKEKWDEANVEKKKFEKIKNELEQQLADLQNNMQIMKEDFDQQYDKLHEGHETVKKELMDKIQNLEERYESMLLEMLDKCEEHKKECEKYEKEIENLQEALDLADQDWKKTLARNLSEYETHRDQLLAEIELLKLKAKAEKEAETQTKEELIKAQERIVQIENDLMDLKAENTDYQEALRKSDKLVKEITESILQNLPTVVSNVGSSSDSEQIMPSSLNINPIKLIRKLGIALNLLNKEFQEQRQSLEDTRRDCDGLESDMKERTTYARLLSKELWEYYSHIRTLMSDMQVAIPISLNIRPPFEKISELSDDERSKSPEPTLSDSYLAEDLNQFFNNYTYNDDNRDQENEWPKDKYELLITLAQKVDLEEVRDLLRRSPKEAESLARKYQKGYKNYKEKHIKALAESKDKIAFRNFKVGDLALFLPTRNSTAKPWAAFNISFPHYFLRSNDSINNQTKERDWIVSRITGMTEHVVDKADPTSNPFDLPNGVKFYLLDVENLENSPQQISSHHRRRTDSMRLENTRDNSQTMSMSGIKSMSSSLSNLTTTTIFEDLFSTRSPSSRSNPKRTTDYSAQQQPLRTSNTDYNNTFASSVDNNDIDNAPPTPSKRRSFIDALTPSRYLSVLSMSSPSIASPPDEETVENSIFTYQ</sequence>
<dbReference type="GO" id="GO:0034517">
    <property type="term" value="P:ribophagy"/>
    <property type="evidence" value="ECO:0007669"/>
    <property type="project" value="TreeGrafter"/>
</dbReference>
<keyword evidence="12" id="KW-1185">Reference proteome</keyword>
<dbReference type="GO" id="GO:0060090">
    <property type="term" value="F:molecular adaptor activity"/>
    <property type="evidence" value="ECO:0007669"/>
    <property type="project" value="TreeGrafter"/>
</dbReference>
<dbReference type="PANTHER" id="PTHR13222:SF1">
    <property type="entry name" value="RB1-INDUCIBLE COILED-COIL PROTEIN 1"/>
    <property type="match status" value="1"/>
</dbReference>
<evidence type="ECO:0000313" key="12">
    <source>
        <dbReference type="Proteomes" id="UP000789831"/>
    </source>
</evidence>
<keyword evidence="5 7" id="KW-0175">Coiled coil</keyword>
<dbReference type="GO" id="GO:0000422">
    <property type="term" value="P:autophagy of mitochondrion"/>
    <property type="evidence" value="ECO:0007669"/>
    <property type="project" value="TreeGrafter"/>
</dbReference>
<feature type="compositionally biased region" description="Polar residues" evidence="8">
    <location>
        <begin position="591"/>
        <end position="603"/>
    </location>
</feature>
<keyword evidence="2 6" id="KW-0813">Transport</keyword>
<dbReference type="GO" id="GO:1990316">
    <property type="term" value="C:Atg1/ULK1 kinase complex"/>
    <property type="evidence" value="ECO:0007669"/>
    <property type="project" value="TreeGrafter"/>
</dbReference>
<dbReference type="Pfam" id="PF10377">
    <property type="entry name" value="ATG11"/>
    <property type="match status" value="1"/>
</dbReference>
<dbReference type="InterPro" id="IPR040040">
    <property type="entry name" value="ATG11"/>
</dbReference>
<dbReference type="InterPro" id="IPR045326">
    <property type="entry name" value="ATG17-like_dom"/>
</dbReference>
<evidence type="ECO:0000256" key="8">
    <source>
        <dbReference type="SAM" id="MobiDB-lite"/>
    </source>
</evidence>
<reference evidence="11" key="1">
    <citation type="submission" date="2021-06" db="EMBL/GenBank/DDBJ databases">
        <authorList>
            <person name="Kallberg Y."/>
            <person name="Tangrot J."/>
            <person name="Rosling A."/>
        </authorList>
    </citation>
    <scope>NUCLEOTIDE SEQUENCE</scope>
    <source>
        <strain evidence="11">MT106</strain>
    </source>
</reference>
<feature type="region of interest" description="Disordered" evidence="8">
    <location>
        <begin position="1539"/>
        <end position="1561"/>
    </location>
</feature>
<feature type="compositionally biased region" description="Low complexity" evidence="8">
    <location>
        <begin position="1441"/>
        <end position="1452"/>
    </location>
</feature>
<feature type="domain" description="Autophagy protein ATG17-like" evidence="9">
    <location>
        <begin position="133"/>
        <end position="484"/>
    </location>
</feature>
<organism evidence="11 12">
    <name type="scientific">Ambispora gerdemannii</name>
    <dbReference type="NCBI Taxonomy" id="144530"/>
    <lineage>
        <taxon>Eukaryota</taxon>
        <taxon>Fungi</taxon>
        <taxon>Fungi incertae sedis</taxon>
        <taxon>Mucoromycota</taxon>
        <taxon>Glomeromycotina</taxon>
        <taxon>Glomeromycetes</taxon>
        <taxon>Archaeosporales</taxon>
        <taxon>Ambisporaceae</taxon>
        <taxon>Ambispora</taxon>
    </lineage>
</organism>
<evidence type="ECO:0000256" key="1">
    <source>
        <dbReference type="ARBA" id="ARBA00009729"/>
    </source>
</evidence>
<feature type="coiled-coil region" evidence="7">
    <location>
        <begin position="706"/>
        <end position="1099"/>
    </location>
</feature>
<dbReference type="Proteomes" id="UP000789831">
    <property type="component" value="Unassembled WGS sequence"/>
</dbReference>
<evidence type="ECO:0000259" key="9">
    <source>
        <dbReference type="Pfam" id="PF04108"/>
    </source>
</evidence>
<dbReference type="PANTHER" id="PTHR13222">
    <property type="entry name" value="RB1-INDUCIBLE COILED-COIL"/>
    <property type="match status" value="1"/>
</dbReference>